<name>Q6BN29_DEBHA</name>
<sequence length="436" mass="47950">MTYETLIIKKDRLINTIHETASKFGAKGVWGPGLTQTGVCRLALSDEDKNVRDWFVKETQFLGCEVKVDAIGNIFAIYPGKNPGPPTGIGSHLDTQPNGGRYDGIYGVLSGLEVLRTLKENGIIPNYPIALVNWTNEEGARFPRSLIASSLWAEIVSEEEALGLESISDKVPVSIGDELKRIGYNGPIMSSYKSNPLAAHFELHIEQGPILENENKKIGIVTGVQAYTWYTVTVRGKSSHAGTTPMNTRSDAMQIASKLILKGIDIAQKHDGLATIGTIDLEPASINVIPDTVRFSFDARHVNDDKLTELMDNVKLEFKSIAEKGNCSKYSQSLEVEFDHIYTSGAVSFDETNIDTVKKSALELFSTDDVKEIVSGAGHDSCATSIRVPTSMIFIPSKNGISHNPEEYSSPEEIDNGFRVLLNTILRYDELRRKNP</sequence>
<keyword evidence="5" id="KW-1185">Reference proteome</keyword>
<dbReference type="SUPFAM" id="SSF53187">
    <property type="entry name" value="Zn-dependent exopeptidases"/>
    <property type="match status" value="1"/>
</dbReference>
<evidence type="ECO:0000256" key="2">
    <source>
        <dbReference type="ARBA" id="ARBA00022801"/>
    </source>
</evidence>
<feature type="domain" description="Peptidase M20 dimerisation" evidence="3">
    <location>
        <begin position="226"/>
        <end position="324"/>
    </location>
</feature>
<evidence type="ECO:0000313" key="5">
    <source>
        <dbReference type="Proteomes" id="UP000000599"/>
    </source>
</evidence>
<dbReference type="VEuPathDB" id="FungiDB:DEHA2F00726g"/>
<dbReference type="OMA" id="CLQAYPG"/>
<dbReference type="RefSeq" id="XP_460391.2">
    <property type="nucleotide sequence ID" value="XM_460391.1"/>
</dbReference>
<dbReference type="PANTHER" id="PTHR32494">
    <property type="entry name" value="ALLANTOATE DEIMINASE-RELATED"/>
    <property type="match status" value="1"/>
</dbReference>
<dbReference type="KEGG" id="dha:DEHA2F00726g"/>
<dbReference type="EMBL" id="CR382138">
    <property type="protein sequence ID" value="CAG88695.2"/>
    <property type="molecule type" value="Genomic_DNA"/>
</dbReference>
<evidence type="ECO:0000313" key="4">
    <source>
        <dbReference type="EMBL" id="CAG88695.2"/>
    </source>
</evidence>
<dbReference type="HOGENOM" id="CLU_024588_2_0_1"/>
<proteinExistence type="inferred from homology"/>
<dbReference type="InterPro" id="IPR010158">
    <property type="entry name" value="Amidase_Cbmase"/>
</dbReference>
<dbReference type="GeneID" id="2903876"/>
<keyword evidence="2" id="KW-0378">Hydrolase</keyword>
<dbReference type="SUPFAM" id="SSF55031">
    <property type="entry name" value="Bacterial exopeptidase dimerisation domain"/>
    <property type="match status" value="1"/>
</dbReference>
<dbReference type="eggNOG" id="ENOG502QPR4">
    <property type="taxonomic scope" value="Eukaryota"/>
</dbReference>
<dbReference type="InterPro" id="IPR011650">
    <property type="entry name" value="Peptidase_M20_dimer"/>
</dbReference>
<dbReference type="AlphaFoldDB" id="Q6BN29"/>
<dbReference type="Proteomes" id="UP000000599">
    <property type="component" value="Chromosome F"/>
</dbReference>
<dbReference type="PANTHER" id="PTHR32494:SF5">
    <property type="entry name" value="ALLANTOATE AMIDOHYDROLASE"/>
    <property type="match status" value="1"/>
</dbReference>
<reference evidence="4 5" key="1">
    <citation type="journal article" date="2004" name="Nature">
        <title>Genome evolution in yeasts.</title>
        <authorList>
            <consortium name="Genolevures"/>
            <person name="Dujon B."/>
            <person name="Sherman D."/>
            <person name="Fischer G."/>
            <person name="Durrens P."/>
            <person name="Casaregola S."/>
            <person name="Lafontaine I."/>
            <person name="de Montigny J."/>
            <person name="Marck C."/>
            <person name="Neuveglise C."/>
            <person name="Talla E."/>
            <person name="Goffard N."/>
            <person name="Frangeul L."/>
            <person name="Aigle M."/>
            <person name="Anthouard V."/>
            <person name="Babour A."/>
            <person name="Barbe V."/>
            <person name="Barnay S."/>
            <person name="Blanchin S."/>
            <person name="Beckerich J.M."/>
            <person name="Beyne E."/>
            <person name="Bleykasten C."/>
            <person name="Boisrame A."/>
            <person name="Boyer J."/>
            <person name="Cattolico L."/>
            <person name="Confanioleri F."/>
            <person name="de Daruvar A."/>
            <person name="Despons L."/>
            <person name="Fabre E."/>
            <person name="Fairhead C."/>
            <person name="Ferry-Dumazet H."/>
            <person name="Groppi A."/>
            <person name="Hantraye F."/>
            <person name="Hennequin C."/>
            <person name="Jauniaux N."/>
            <person name="Joyet P."/>
            <person name="Kachouri R."/>
            <person name="Kerrest A."/>
            <person name="Koszul R."/>
            <person name="Lemaire M."/>
            <person name="Lesur I."/>
            <person name="Ma L."/>
            <person name="Muller H."/>
            <person name="Nicaud J.M."/>
            <person name="Nikolski M."/>
            <person name="Oztas S."/>
            <person name="Ozier-Kalogeropoulos O."/>
            <person name="Pellenz S."/>
            <person name="Potier S."/>
            <person name="Richard G.F."/>
            <person name="Straub M.L."/>
            <person name="Suleau A."/>
            <person name="Swennene D."/>
            <person name="Tekaia F."/>
            <person name="Wesolowski-Louvel M."/>
            <person name="Westhof E."/>
            <person name="Wirth B."/>
            <person name="Zeniou-Meyer M."/>
            <person name="Zivanovic I."/>
            <person name="Bolotin-Fukuhara M."/>
            <person name="Thierry A."/>
            <person name="Bouchier C."/>
            <person name="Caudron B."/>
            <person name="Scarpelli C."/>
            <person name="Gaillardin C."/>
            <person name="Weissenbach J."/>
            <person name="Wincker P."/>
            <person name="Souciet J.L."/>
        </authorList>
    </citation>
    <scope>NUCLEOTIDE SEQUENCE [LARGE SCALE GENOMIC DNA]</scope>
    <source>
        <strain evidence="5">ATCC 36239 / CBS 767 / BCRC 21394 / JCM 1990 / NBRC 0083 / IGC 2968</strain>
    </source>
</reference>
<dbReference type="Pfam" id="PF01546">
    <property type="entry name" value="Peptidase_M20"/>
    <property type="match status" value="1"/>
</dbReference>
<gene>
    <name evidence="4" type="ordered locus">DEHA2F00726g</name>
</gene>
<dbReference type="PIRSF" id="PIRSF001235">
    <property type="entry name" value="Amidase_carbamoylase"/>
    <property type="match status" value="1"/>
</dbReference>
<dbReference type="OrthoDB" id="4676at2759"/>
<dbReference type="NCBIfam" id="TIGR01879">
    <property type="entry name" value="hydantase"/>
    <property type="match status" value="1"/>
</dbReference>
<dbReference type="GO" id="GO:0016813">
    <property type="term" value="F:hydrolase activity, acting on carbon-nitrogen (but not peptide) bonds, in linear amidines"/>
    <property type="evidence" value="ECO:0007669"/>
    <property type="project" value="InterPro"/>
</dbReference>
<dbReference type="Gene3D" id="3.40.630.10">
    <property type="entry name" value="Zn peptidases"/>
    <property type="match status" value="1"/>
</dbReference>
<comment type="similarity">
    <text evidence="1">Belongs to the peptidase M20A family.</text>
</comment>
<accession>Q6BN29</accession>
<dbReference type="Pfam" id="PF07687">
    <property type="entry name" value="M20_dimer"/>
    <property type="match status" value="1"/>
</dbReference>
<dbReference type="InterPro" id="IPR002933">
    <property type="entry name" value="Peptidase_M20"/>
</dbReference>
<dbReference type="InParanoid" id="Q6BN29"/>
<dbReference type="Gene3D" id="3.30.70.360">
    <property type="match status" value="1"/>
</dbReference>
<dbReference type="CDD" id="cd03884">
    <property type="entry name" value="M20_bAS"/>
    <property type="match status" value="1"/>
</dbReference>
<protein>
    <submittedName>
        <fullName evidence="4">DEHA2F00726p</fullName>
    </submittedName>
</protein>
<evidence type="ECO:0000256" key="1">
    <source>
        <dbReference type="ARBA" id="ARBA00006247"/>
    </source>
</evidence>
<evidence type="ECO:0000259" key="3">
    <source>
        <dbReference type="Pfam" id="PF07687"/>
    </source>
</evidence>
<organism evidence="4 5">
    <name type="scientific">Debaryomyces hansenii (strain ATCC 36239 / CBS 767 / BCRC 21394 / JCM 1990 / NBRC 0083 / IGC 2968)</name>
    <name type="common">Yeast</name>
    <name type="synonym">Torulaspora hansenii</name>
    <dbReference type="NCBI Taxonomy" id="284592"/>
    <lineage>
        <taxon>Eukaryota</taxon>
        <taxon>Fungi</taxon>
        <taxon>Dikarya</taxon>
        <taxon>Ascomycota</taxon>
        <taxon>Saccharomycotina</taxon>
        <taxon>Pichiomycetes</taxon>
        <taxon>Debaryomycetaceae</taxon>
        <taxon>Debaryomyces</taxon>
    </lineage>
</organism>
<dbReference type="InterPro" id="IPR036264">
    <property type="entry name" value="Bact_exopeptidase_dim_dom"/>
</dbReference>